<dbReference type="GO" id="GO:0071555">
    <property type="term" value="P:cell wall organization"/>
    <property type="evidence" value="ECO:0007669"/>
    <property type="project" value="UniProtKB-KW"/>
</dbReference>
<dbReference type="Proteomes" id="UP000179266">
    <property type="component" value="Unassembled WGS sequence"/>
</dbReference>
<dbReference type="Gene3D" id="3.30.1490.480">
    <property type="entry name" value="Endolytic murein transglycosylase"/>
    <property type="match status" value="2"/>
</dbReference>
<dbReference type="EMBL" id="MGDD01000228">
    <property type="protein sequence ID" value="OGL44338.1"/>
    <property type="molecule type" value="Genomic_DNA"/>
</dbReference>
<evidence type="ECO:0000256" key="2">
    <source>
        <dbReference type="ARBA" id="ARBA00022692"/>
    </source>
</evidence>
<dbReference type="GO" id="GO:0016829">
    <property type="term" value="F:lyase activity"/>
    <property type="evidence" value="ECO:0007669"/>
    <property type="project" value="UniProtKB-KW"/>
</dbReference>
<evidence type="ECO:0000313" key="7">
    <source>
        <dbReference type="EMBL" id="OGL44338.1"/>
    </source>
</evidence>
<comment type="caution">
    <text evidence="7">The sequence shown here is derived from an EMBL/GenBank/DDBJ whole genome shotgun (WGS) entry which is preliminary data.</text>
</comment>
<organism evidence="7 8">
    <name type="scientific">Candidatus Schekmanbacteria bacterium RBG_13_48_7</name>
    <dbReference type="NCBI Taxonomy" id="1817878"/>
    <lineage>
        <taxon>Bacteria</taxon>
        <taxon>Candidatus Schekmaniibacteriota</taxon>
    </lineage>
</organism>
<dbReference type="Pfam" id="PF02618">
    <property type="entry name" value="YceG"/>
    <property type="match status" value="1"/>
</dbReference>
<name>A0A1F7RTB3_9BACT</name>
<dbReference type="Gene3D" id="3.30.160.60">
    <property type="entry name" value="Classic Zinc Finger"/>
    <property type="match status" value="1"/>
</dbReference>
<keyword evidence="6" id="KW-0961">Cell wall biogenesis/degradation</keyword>
<dbReference type="AlphaFoldDB" id="A0A1F7RTB3"/>
<evidence type="ECO:0000256" key="1">
    <source>
        <dbReference type="ARBA" id="ARBA00022475"/>
    </source>
</evidence>
<dbReference type="InterPro" id="IPR003770">
    <property type="entry name" value="MLTG-like"/>
</dbReference>
<accession>A0A1F7RTB3</accession>
<evidence type="ECO:0000256" key="5">
    <source>
        <dbReference type="ARBA" id="ARBA00023239"/>
    </source>
</evidence>
<sequence>LIVIIVAVGFYTFKLRKDLVTSRDTKAMEVVIDVKQGTTVDKVCEDLENAGIISDAFALKLYYRIFLSNKSIKYGEYRFSTGMTPIEIIQLLIEGNVLLHKLTVPEGLSLLEIAQILETNGISTIDEFMKIVRSPEKISAYHIDGNDMEGYLFPETYFFHKTVSTEEVVDTMVQKCRTVLSLYEKPMQEQGLTERELLTLASLIEEEGKKADERPLISAVFHNRLKKKMLLQCDPTVIYAMGDRYSGRIQKKDLDIDSPYNTYKYPGLPPGPIACPGKAAINAAVYPAPVDYLYFVSKNDGTHQFSRILQDHNNAVVKYQKNRTK</sequence>
<evidence type="ECO:0000256" key="3">
    <source>
        <dbReference type="ARBA" id="ARBA00022989"/>
    </source>
</evidence>
<dbReference type="PANTHER" id="PTHR30518">
    <property type="entry name" value="ENDOLYTIC MUREIN TRANSGLYCOSYLASE"/>
    <property type="match status" value="1"/>
</dbReference>
<proteinExistence type="inferred from homology"/>
<evidence type="ECO:0008006" key="9">
    <source>
        <dbReference type="Google" id="ProtNLM"/>
    </source>
</evidence>
<dbReference type="HAMAP" id="MF_02065">
    <property type="entry name" value="MltG"/>
    <property type="match status" value="1"/>
</dbReference>
<dbReference type="CDD" id="cd08010">
    <property type="entry name" value="MltG_like"/>
    <property type="match status" value="1"/>
</dbReference>
<keyword evidence="2" id="KW-0812">Transmembrane</keyword>
<feature type="non-terminal residue" evidence="7">
    <location>
        <position position="1"/>
    </location>
</feature>
<keyword evidence="3" id="KW-1133">Transmembrane helix</keyword>
<keyword evidence="5" id="KW-0456">Lyase</keyword>
<dbReference type="NCBIfam" id="TIGR00247">
    <property type="entry name" value="endolytic transglycosylase MltG"/>
    <property type="match status" value="1"/>
</dbReference>
<evidence type="ECO:0000256" key="6">
    <source>
        <dbReference type="ARBA" id="ARBA00023316"/>
    </source>
</evidence>
<evidence type="ECO:0000313" key="8">
    <source>
        <dbReference type="Proteomes" id="UP000179266"/>
    </source>
</evidence>
<protein>
    <recommendedName>
        <fullName evidence="9">Aminodeoxychorismate lyase</fullName>
    </recommendedName>
</protein>
<reference evidence="7 8" key="1">
    <citation type="journal article" date="2016" name="Nat. Commun.">
        <title>Thousands of microbial genomes shed light on interconnected biogeochemical processes in an aquifer system.</title>
        <authorList>
            <person name="Anantharaman K."/>
            <person name="Brown C.T."/>
            <person name="Hug L.A."/>
            <person name="Sharon I."/>
            <person name="Castelle C.J."/>
            <person name="Probst A.J."/>
            <person name="Thomas B.C."/>
            <person name="Singh A."/>
            <person name="Wilkins M.J."/>
            <person name="Karaoz U."/>
            <person name="Brodie E.L."/>
            <person name="Williams K.H."/>
            <person name="Hubbard S.S."/>
            <person name="Banfield J.F."/>
        </authorList>
    </citation>
    <scope>NUCLEOTIDE SEQUENCE [LARGE SCALE GENOMIC DNA]</scope>
</reference>
<keyword evidence="1" id="KW-1003">Cell membrane</keyword>
<keyword evidence="4" id="KW-0472">Membrane</keyword>
<dbReference type="PANTHER" id="PTHR30518:SF2">
    <property type="entry name" value="ENDOLYTIC MUREIN TRANSGLYCOSYLASE"/>
    <property type="match status" value="1"/>
</dbReference>
<evidence type="ECO:0000256" key="4">
    <source>
        <dbReference type="ARBA" id="ARBA00023136"/>
    </source>
</evidence>
<gene>
    <name evidence="7" type="ORF">A2161_04550</name>
</gene>